<proteinExistence type="predicted"/>
<dbReference type="SMART" id="SM00960">
    <property type="entry name" value="Robl_LC7"/>
    <property type="match status" value="1"/>
</dbReference>
<sequence>MQNGKKDSVAKLLSPILRKLNGKSSDMESSAVISRDGLSVAAELEGGVDPDRLGAMCAALLGLADTTAKELERGDLEQVLLLGGSGVLVLVHIGSSHVLAVAAKTGINLGMVLLEAKKTAQLIKTML</sequence>
<evidence type="ECO:0000313" key="2">
    <source>
        <dbReference type="EMBL" id="VAW71139.1"/>
    </source>
</evidence>
<gene>
    <name evidence="2" type="ORF">MNBD_GAMMA12-1282</name>
</gene>
<dbReference type="PANTHER" id="PTHR36222">
    <property type="entry name" value="SERINE PROTEASE INHIBITOR RV3364C"/>
    <property type="match status" value="1"/>
</dbReference>
<dbReference type="EMBL" id="UOFL01000010">
    <property type="protein sequence ID" value="VAW71139.1"/>
    <property type="molecule type" value="Genomic_DNA"/>
</dbReference>
<evidence type="ECO:0000259" key="1">
    <source>
        <dbReference type="SMART" id="SM00960"/>
    </source>
</evidence>
<protein>
    <recommendedName>
        <fullName evidence="1">Roadblock/LAMTOR2 domain-containing protein</fullName>
    </recommendedName>
</protein>
<dbReference type="InterPro" id="IPR053141">
    <property type="entry name" value="Mycobact_SerProt_Inhib_Rv3364c"/>
</dbReference>
<accession>A0A3B0YAB5</accession>
<dbReference type="PANTHER" id="PTHR36222:SF1">
    <property type="entry name" value="SERINE PROTEASE INHIBITOR RV3364C"/>
    <property type="match status" value="1"/>
</dbReference>
<feature type="domain" description="Roadblock/LAMTOR2" evidence="1">
    <location>
        <begin position="13"/>
        <end position="103"/>
    </location>
</feature>
<dbReference type="AlphaFoldDB" id="A0A3B0YAB5"/>
<organism evidence="2">
    <name type="scientific">hydrothermal vent metagenome</name>
    <dbReference type="NCBI Taxonomy" id="652676"/>
    <lineage>
        <taxon>unclassified sequences</taxon>
        <taxon>metagenomes</taxon>
        <taxon>ecological metagenomes</taxon>
    </lineage>
</organism>
<dbReference type="Gene3D" id="3.30.450.30">
    <property type="entry name" value="Dynein light chain 2a, cytoplasmic"/>
    <property type="match status" value="1"/>
</dbReference>
<name>A0A3B0YAB5_9ZZZZ</name>
<dbReference type="Pfam" id="PF03259">
    <property type="entry name" value="Robl_LC7"/>
    <property type="match status" value="1"/>
</dbReference>
<reference evidence="2" key="1">
    <citation type="submission" date="2018-06" db="EMBL/GenBank/DDBJ databases">
        <authorList>
            <person name="Zhirakovskaya E."/>
        </authorList>
    </citation>
    <scope>NUCLEOTIDE SEQUENCE</scope>
</reference>
<dbReference type="SUPFAM" id="SSF103196">
    <property type="entry name" value="Roadblock/LC7 domain"/>
    <property type="match status" value="1"/>
</dbReference>
<dbReference type="InterPro" id="IPR004942">
    <property type="entry name" value="Roadblock/LAMTOR2_dom"/>
</dbReference>